<organism evidence="4 5">
    <name type="scientific">Enterococcus alcedinis</name>
    <dbReference type="NCBI Taxonomy" id="1274384"/>
    <lineage>
        <taxon>Bacteria</taxon>
        <taxon>Bacillati</taxon>
        <taxon>Bacillota</taxon>
        <taxon>Bacilli</taxon>
        <taxon>Lactobacillales</taxon>
        <taxon>Enterococcaceae</taxon>
        <taxon>Enterococcus</taxon>
    </lineage>
</organism>
<dbReference type="PROSITE" id="PS00061">
    <property type="entry name" value="ADH_SHORT"/>
    <property type="match status" value="1"/>
</dbReference>
<name>A0A917JFS5_9ENTE</name>
<evidence type="ECO:0000313" key="4">
    <source>
        <dbReference type="EMBL" id="GGI65282.1"/>
    </source>
</evidence>
<comment type="caution">
    <text evidence="4">The sequence shown here is derived from an EMBL/GenBank/DDBJ whole genome shotgun (WGS) entry which is preliminary data.</text>
</comment>
<dbReference type="PRINTS" id="PR00080">
    <property type="entry name" value="SDRFAMILY"/>
</dbReference>
<dbReference type="RefSeq" id="WP_188367121.1">
    <property type="nucleotide sequence ID" value="NZ_BMDT01000003.1"/>
</dbReference>
<evidence type="ECO:0000256" key="2">
    <source>
        <dbReference type="ARBA" id="ARBA00023002"/>
    </source>
</evidence>
<dbReference type="PANTHER" id="PTHR42760:SF36">
    <property type="entry name" value="OXIDOREDUCTASE YTKK-RELATED"/>
    <property type="match status" value="1"/>
</dbReference>
<dbReference type="GO" id="GO:0016616">
    <property type="term" value="F:oxidoreductase activity, acting on the CH-OH group of donors, NAD or NADP as acceptor"/>
    <property type="evidence" value="ECO:0007669"/>
    <property type="project" value="TreeGrafter"/>
</dbReference>
<dbReference type="SUPFAM" id="SSF51735">
    <property type="entry name" value="NAD(P)-binding Rossmann-fold domains"/>
    <property type="match status" value="1"/>
</dbReference>
<sequence>MKKVAIITGSATGLGKQTAIALAKAGNQVVINYVHSQAAAEETAGLIQAKYEVDTLIVQGDMRQIDDVQRLVSETKARFGRIDILVHNAGPFIKEQKKLSEYDLSDWQSMIDGNLNSYFYLLHAVLPEMIKNQWGRIVMLGFEKVGNAPAWRYRSAYAASKSGAASLTRTVALEEAENGITVNMVCPGDIKGAFKEMTIKEAMQVPFEGKRRPGVGEDIARTIAFLCDEQSDYLTGSIIEVTGGKEVLAKRNQR</sequence>
<evidence type="ECO:0000256" key="3">
    <source>
        <dbReference type="RuleBase" id="RU000363"/>
    </source>
</evidence>
<dbReference type="GO" id="GO:0008206">
    <property type="term" value="P:bile acid metabolic process"/>
    <property type="evidence" value="ECO:0007669"/>
    <property type="project" value="UniProtKB-ARBA"/>
</dbReference>
<dbReference type="CDD" id="cd05233">
    <property type="entry name" value="SDR_c"/>
    <property type="match status" value="1"/>
</dbReference>
<dbReference type="Proteomes" id="UP000622610">
    <property type="component" value="Unassembled WGS sequence"/>
</dbReference>
<dbReference type="GO" id="GO:0030497">
    <property type="term" value="P:fatty acid elongation"/>
    <property type="evidence" value="ECO:0007669"/>
    <property type="project" value="TreeGrafter"/>
</dbReference>
<dbReference type="AlphaFoldDB" id="A0A917JFS5"/>
<keyword evidence="2" id="KW-0560">Oxidoreductase</keyword>
<proteinExistence type="inferred from homology"/>
<dbReference type="EMBL" id="BMDT01000003">
    <property type="protein sequence ID" value="GGI65282.1"/>
    <property type="molecule type" value="Genomic_DNA"/>
</dbReference>
<protein>
    <submittedName>
        <fullName evidence="4">3-ketoacyl-ACP reductase</fullName>
    </submittedName>
</protein>
<dbReference type="PANTHER" id="PTHR42760">
    <property type="entry name" value="SHORT-CHAIN DEHYDROGENASES/REDUCTASES FAMILY MEMBER"/>
    <property type="match status" value="1"/>
</dbReference>
<dbReference type="Pfam" id="PF00106">
    <property type="entry name" value="adh_short"/>
    <property type="match status" value="1"/>
</dbReference>
<dbReference type="InterPro" id="IPR020904">
    <property type="entry name" value="Sc_DH/Rdtase_CS"/>
</dbReference>
<dbReference type="InterPro" id="IPR002347">
    <property type="entry name" value="SDR_fam"/>
</dbReference>
<dbReference type="Gene3D" id="3.40.50.720">
    <property type="entry name" value="NAD(P)-binding Rossmann-like Domain"/>
    <property type="match status" value="1"/>
</dbReference>
<evidence type="ECO:0000313" key="5">
    <source>
        <dbReference type="Proteomes" id="UP000622610"/>
    </source>
</evidence>
<comment type="similarity">
    <text evidence="1 3">Belongs to the short-chain dehydrogenases/reductases (SDR) family.</text>
</comment>
<evidence type="ECO:0000256" key="1">
    <source>
        <dbReference type="ARBA" id="ARBA00006484"/>
    </source>
</evidence>
<accession>A0A917JFS5</accession>
<dbReference type="InterPro" id="IPR036291">
    <property type="entry name" value="NAD(P)-bd_dom_sf"/>
</dbReference>
<dbReference type="PRINTS" id="PR00081">
    <property type="entry name" value="GDHRDH"/>
</dbReference>
<dbReference type="FunFam" id="3.40.50.720:FF:000084">
    <property type="entry name" value="Short-chain dehydrogenase reductase"/>
    <property type="match status" value="1"/>
</dbReference>
<keyword evidence="5" id="KW-1185">Reference proteome</keyword>
<reference evidence="4" key="2">
    <citation type="submission" date="2020-09" db="EMBL/GenBank/DDBJ databases">
        <authorList>
            <person name="Sun Q."/>
            <person name="Sedlacek I."/>
        </authorList>
    </citation>
    <scope>NUCLEOTIDE SEQUENCE</scope>
    <source>
        <strain evidence="4">CCM 8433</strain>
    </source>
</reference>
<gene>
    <name evidence="4" type="primary">fabG</name>
    <name evidence="4" type="ORF">GCM10011482_09360</name>
</gene>
<reference evidence="4" key="1">
    <citation type="journal article" date="2014" name="Int. J. Syst. Evol. Microbiol.">
        <title>Complete genome sequence of Corynebacterium casei LMG S-19264T (=DSM 44701T), isolated from a smear-ripened cheese.</title>
        <authorList>
            <consortium name="US DOE Joint Genome Institute (JGI-PGF)"/>
            <person name="Walter F."/>
            <person name="Albersmeier A."/>
            <person name="Kalinowski J."/>
            <person name="Ruckert C."/>
        </authorList>
    </citation>
    <scope>NUCLEOTIDE SEQUENCE</scope>
    <source>
        <strain evidence="4">CCM 8433</strain>
    </source>
</reference>